<accession>A0A0S7XQD6</accession>
<dbReference type="PANTHER" id="PTHR43591">
    <property type="entry name" value="METHYLTRANSFERASE"/>
    <property type="match status" value="1"/>
</dbReference>
<dbReference type="GO" id="GO:0008757">
    <property type="term" value="F:S-adenosylmethionine-dependent methyltransferase activity"/>
    <property type="evidence" value="ECO:0007669"/>
    <property type="project" value="InterPro"/>
</dbReference>
<name>A0A0S7XQD6_9BACT</name>
<dbReference type="InterPro" id="IPR029063">
    <property type="entry name" value="SAM-dependent_MTases_sf"/>
</dbReference>
<organism evidence="2 3">
    <name type="scientific">candidate division KD3-62 bacterium DG_56</name>
    <dbReference type="NCBI Taxonomy" id="1704032"/>
    <lineage>
        <taxon>Bacteria</taxon>
        <taxon>candidate division KD3-62</taxon>
    </lineage>
</organism>
<evidence type="ECO:0000313" key="2">
    <source>
        <dbReference type="EMBL" id="KPJ64634.1"/>
    </source>
</evidence>
<evidence type="ECO:0000259" key="1">
    <source>
        <dbReference type="Pfam" id="PF08241"/>
    </source>
</evidence>
<gene>
    <name evidence="2" type="ORF">AMK68_01100</name>
</gene>
<feature type="domain" description="Methyltransferase type 11" evidence="1">
    <location>
        <begin position="42"/>
        <end position="138"/>
    </location>
</feature>
<dbReference type="Proteomes" id="UP000052020">
    <property type="component" value="Unassembled WGS sequence"/>
</dbReference>
<sequence>MSRRDFFDQQAANWGRGRPSDLAERLARVVEITAVSSGQHVLDVGSGTGVLVPHLLQAVGPSGLIVAVDFAIKMLMESKAQDFGPRPHLVQASVAALPFSAGRYDVVTCNAAFPHFPDRRRALAEMARVLHPGGRLAISHPIGRAAVEAIHRATGGPVEHDALPDAETMRALLADAGLRVVTLIDEPEFFVVVADRS</sequence>
<dbReference type="PANTHER" id="PTHR43591:SF99">
    <property type="entry name" value="OS06G0646000 PROTEIN"/>
    <property type="match status" value="1"/>
</dbReference>
<proteinExistence type="predicted"/>
<dbReference type="CDD" id="cd02440">
    <property type="entry name" value="AdoMet_MTases"/>
    <property type="match status" value="1"/>
</dbReference>
<dbReference type="Gene3D" id="3.40.50.150">
    <property type="entry name" value="Vaccinia Virus protein VP39"/>
    <property type="match status" value="1"/>
</dbReference>
<dbReference type="AlphaFoldDB" id="A0A0S7XQD6"/>
<dbReference type="EMBL" id="LIZY01000015">
    <property type="protein sequence ID" value="KPJ64634.1"/>
    <property type="molecule type" value="Genomic_DNA"/>
</dbReference>
<dbReference type="SUPFAM" id="SSF53335">
    <property type="entry name" value="S-adenosyl-L-methionine-dependent methyltransferases"/>
    <property type="match status" value="1"/>
</dbReference>
<dbReference type="InterPro" id="IPR013216">
    <property type="entry name" value="Methyltransf_11"/>
</dbReference>
<evidence type="ECO:0000313" key="3">
    <source>
        <dbReference type="Proteomes" id="UP000052020"/>
    </source>
</evidence>
<reference evidence="2 3" key="1">
    <citation type="journal article" date="2015" name="Microbiome">
        <title>Genomic resolution of linkages in carbon, nitrogen, and sulfur cycling among widespread estuary sediment bacteria.</title>
        <authorList>
            <person name="Baker B.J."/>
            <person name="Lazar C.S."/>
            <person name="Teske A.P."/>
            <person name="Dick G.J."/>
        </authorList>
    </citation>
    <scope>NUCLEOTIDE SEQUENCE [LARGE SCALE GENOMIC DNA]</scope>
    <source>
        <strain evidence="2">DG_56</strain>
    </source>
</reference>
<dbReference type="Pfam" id="PF08241">
    <property type="entry name" value="Methyltransf_11"/>
    <property type="match status" value="1"/>
</dbReference>
<protein>
    <recommendedName>
        <fullName evidence="1">Methyltransferase type 11 domain-containing protein</fullName>
    </recommendedName>
</protein>
<comment type="caution">
    <text evidence="2">The sequence shown here is derived from an EMBL/GenBank/DDBJ whole genome shotgun (WGS) entry which is preliminary data.</text>
</comment>